<dbReference type="GO" id="GO:0005886">
    <property type="term" value="C:plasma membrane"/>
    <property type="evidence" value="ECO:0007669"/>
    <property type="project" value="TreeGrafter"/>
</dbReference>
<feature type="transmembrane region" description="Helical" evidence="6">
    <location>
        <begin position="41"/>
        <end position="60"/>
    </location>
</feature>
<name>A0A948X118_9LACO</name>
<keyword evidence="5 6" id="KW-0472">Membrane</keyword>
<evidence type="ECO:0000313" key="8">
    <source>
        <dbReference type="EMBL" id="MBU3851896.1"/>
    </source>
</evidence>
<evidence type="ECO:0000256" key="2">
    <source>
        <dbReference type="ARBA" id="ARBA00009399"/>
    </source>
</evidence>
<organism evidence="8 9">
    <name type="scientific">Candidatus Paralactobacillus gallistercoris</name>
    <dbReference type="NCBI Taxonomy" id="2838724"/>
    <lineage>
        <taxon>Bacteria</taxon>
        <taxon>Bacillati</taxon>
        <taxon>Bacillota</taxon>
        <taxon>Bacilli</taxon>
        <taxon>Lactobacillales</taxon>
        <taxon>Lactobacillaceae</taxon>
        <taxon>Lactobacillus</taxon>
    </lineage>
</organism>
<reference evidence="8" key="1">
    <citation type="journal article" date="2021" name="PeerJ">
        <title>Extensive microbial diversity within the chicken gut microbiome revealed by metagenomics and culture.</title>
        <authorList>
            <person name="Gilroy R."/>
            <person name="Ravi A."/>
            <person name="Getino M."/>
            <person name="Pursley I."/>
            <person name="Horton D.L."/>
            <person name="Alikhan N.F."/>
            <person name="Baker D."/>
            <person name="Gharbi K."/>
            <person name="Hall N."/>
            <person name="Watson M."/>
            <person name="Adriaenssens E.M."/>
            <person name="Foster-Nyarko E."/>
            <person name="Jarju S."/>
            <person name="Secka A."/>
            <person name="Antonio M."/>
            <person name="Oren A."/>
            <person name="Chaudhuri R.R."/>
            <person name="La Ragione R."/>
            <person name="Hildebrand F."/>
            <person name="Pallen M.J."/>
        </authorList>
    </citation>
    <scope>NUCLEOTIDE SEQUENCE</scope>
    <source>
        <strain evidence="8">F6-6636</strain>
    </source>
</reference>
<proteinExistence type="inferred from homology"/>
<keyword evidence="3 6" id="KW-0812">Transmembrane</keyword>
<sequence length="160" mass="19357">MNKFKKLYHRIRDFCVYSVFGFIASLINIICYWFFRHNWQWQYLIANTVAWIIANVFGFFTNKSIVFKSKYSSIKKFWHEFINFFTLRGLSFFIDTGLMFLGITILRWSSMFVKIIDQVIVGIVNYYFSRFTFIWCNRIMAHPQQIDVPTNELNEITDKD</sequence>
<evidence type="ECO:0000256" key="5">
    <source>
        <dbReference type="ARBA" id="ARBA00023136"/>
    </source>
</evidence>
<dbReference type="InterPro" id="IPR051401">
    <property type="entry name" value="GtrA_CellWall_Glycosyl"/>
</dbReference>
<protein>
    <submittedName>
        <fullName evidence="8">GtrA family protein</fullName>
    </submittedName>
</protein>
<feature type="domain" description="GtrA/DPMS transmembrane" evidence="7">
    <location>
        <begin position="17"/>
        <end position="132"/>
    </location>
</feature>
<dbReference type="InterPro" id="IPR007267">
    <property type="entry name" value="GtrA_DPMS_TM"/>
</dbReference>
<dbReference type="PANTHER" id="PTHR38459">
    <property type="entry name" value="PROPHAGE BACTOPRENOL-LINKED GLUCOSE TRANSLOCASE HOMOLOG"/>
    <property type="match status" value="1"/>
</dbReference>
<feature type="transmembrane region" description="Helical" evidence="6">
    <location>
        <begin position="14"/>
        <end position="35"/>
    </location>
</feature>
<dbReference type="GO" id="GO:0000271">
    <property type="term" value="P:polysaccharide biosynthetic process"/>
    <property type="evidence" value="ECO:0007669"/>
    <property type="project" value="InterPro"/>
</dbReference>
<dbReference type="AlphaFoldDB" id="A0A948X118"/>
<reference evidence="8" key="2">
    <citation type="submission" date="2021-04" db="EMBL/GenBank/DDBJ databases">
        <authorList>
            <person name="Gilroy R."/>
        </authorList>
    </citation>
    <scope>NUCLEOTIDE SEQUENCE</scope>
    <source>
        <strain evidence="8">F6-6636</strain>
    </source>
</reference>
<dbReference type="PANTHER" id="PTHR38459:SF5">
    <property type="entry name" value="CELL WALL TEICHOIC ACID GLYCOSYLATION PROTEIN GTCA"/>
    <property type="match status" value="1"/>
</dbReference>
<dbReference type="Proteomes" id="UP000777303">
    <property type="component" value="Unassembled WGS sequence"/>
</dbReference>
<evidence type="ECO:0000256" key="6">
    <source>
        <dbReference type="SAM" id="Phobius"/>
    </source>
</evidence>
<dbReference type="Pfam" id="PF04138">
    <property type="entry name" value="GtrA_DPMS_TM"/>
    <property type="match status" value="1"/>
</dbReference>
<comment type="caution">
    <text evidence="8">The sequence shown here is derived from an EMBL/GenBank/DDBJ whole genome shotgun (WGS) entry which is preliminary data.</text>
</comment>
<gene>
    <name evidence="8" type="ORF">H9901_04265</name>
</gene>
<evidence type="ECO:0000313" key="9">
    <source>
        <dbReference type="Proteomes" id="UP000777303"/>
    </source>
</evidence>
<comment type="similarity">
    <text evidence="2">Belongs to the GtrA family.</text>
</comment>
<dbReference type="EMBL" id="JAHLFS010000051">
    <property type="protein sequence ID" value="MBU3851896.1"/>
    <property type="molecule type" value="Genomic_DNA"/>
</dbReference>
<evidence type="ECO:0000259" key="7">
    <source>
        <dbReference type="Pfam" id="PF04138"/>
    </source>
</evidence>
<evidence type="ECO:0000256" key="4">
    <source>
        <dbReference type="ARBA" id="ARBA00022989"/>
    </source>
</evidence>
<feature type="transmembrane region" description="Helical" evidence="6">
    <location>
        <begin position="81"/>
        <end position="105"/>
    </location>
</feature>
<evidence type="ECO:0000256" key="3">
    <source>
        <dbReference type="ARBA" id="ARBA00022692"/>
    </source>
</evidence>
<keyword evidence="4 6" id="KW-1133">Transmembrane helix</keyword>
<comment type="subcellular location">
    <subcellularLocation>
        <location evidence="1">Membrane</location>
        <topology evidence="1">Multi-pass membrane protein</topology>
    </subcellularLocation>
</comment>
<evidence type="ECO:0000256" key="1">
    <source>
        <dbReference type="ARBA" id="ARBA00004141"/>
    </source>
</evidence>
<accession>A0A948X118</accession>